<evidence type="ECO:0000256" key="3">
    <source>
        <dbReference type="ARBA" id="ARBA00022827"/>
    </source>
</evidence>
<dbReference type="InterPro" id="IPR016167">
    <property type="entry name" value="FAD-bd_PCMH_sub1"/>
</dbReference>
<keyword evidence="2" id="KW-0285">Flavoprotein</keyword>
<dbReference type="SUPFAM" id="SSF56176">
    <property type="entry name" value="FAD-binding/transporter-associated domain-like"/>
    <property type="match status" value="1"/>
</dbReference>
<dbReference type="InterPro" id="IPR006094">
    <property type="entry name" value="Oxid_FAD_bind_N"/>
</dbReference>
<evidence type="ECO:0000256" key="5">
    <source>
        <dbReference type="SAM" id="MobiDB-lite"/>
    </source>
</evidence>
<comment type="similarity">
    <text evidence="1">Belongs to the FAD-binding oxidoreductase/transferase type 4 family.</text>
</comment>
<dbReference type="Gene3D" id="1.10.45.10">
    <property type="entry name" value="Vanillyl-alcohol Oxidase, Chain A, domain 4"/>
    <property type="match status" value="1"/>
</dbReference>
<dbReference type="Gene3D" id="3.30.465.10">
    <property type="match status" value="1"/>
</dbReference>
<proteinExistence type="inferred from homology"/>
<name>A0ABT5GFB2_9MICO</name>
<evidence type="ECO:0000259" key="6">
    <source>
        <dbReference type="PROSITE" id="PS51387"/>
    </source>
</evidence>
<keyword evidence="4" id="KW-0560">Oxidoreductase</keyword>
<reference evidence="7 8" key="1">
    <citation type="submission" date="2022-11" db="EMBL/GenBank/DDBJ databases">
        <title>Anaerobic phenanthrene biodegradation by a DNRA strain PheN6.</title>
        <authorList>
            <person name="Zhang Z."/>
        </authorList>
    </citation>
    <scope>NUCLEOTIDE SEQUENCE [LARGE SCALE GENOMIC DNA]</scope>
    <source>
        <strain evidence="7 8">PheN6</strain>
    </source>
</reference>
<dbReference type="PANTHER" id="PTHR46568:SF1">
    <property type="entry name" value="ALKYLDIHYDROXYACETONEPHOSPHATE SYNTHASE, PEROXISOMAL"/>
    <property type="match status" value="1"/>
</dbReference>
<evidence type="ECO:0000313" key="7">
    <source>
        <dbReference type="EMBL" id="MDC5696922.1"/>
    </source>
</evidence>
<gene>
    <name evidence="7" type="ORF">OO014_06590</name>
</gene>
<accession>A0ABT5GFB2</accession>
<dbReference type="EMBL" id="JAPFQL010000021">
    <property type="protein sequence ID" value="MDC5696922.1"/>
    <property type="molecule type" value="Genomic_DNA"/>
</dbReference>
<dbReference type="Pfam" id="PF02913">
    <property type="entry name" value="FAD-oxidase_C"/>
    <property type="match status" value="1"/>
</dbReference>
<evidence type="ECO:0000256" key="4">
    <source>
        <dbReference type="ARBA" id="ARBA00023002"/>
    </source>
</evidence>
<dbReference type="InterPro" id="IPR036318">
    <property type="entry name" value="FAD-bd_PCMH-like_sf"/>
</dbReference>
<sequence>MNELIAQSIRRSVWHGWGDPSARRPLSDQGWEELVRQVGADRTVVNPPVPIEEVQLQPSRLDSPVLAALADVVGPDHVHADRPWRVEHAGGKSYPDLHRLRTGDGSQAPDAVVVPGSAAQVAEVLRLCAEHRVAVVPFGGGTSVVGGVGAGAEVSGPDGVSARGRHRAVITLDLRRLTRVVAVDPTSRLATLEAGLRGPEIEQALHPHGLTLGHYPQSHQEATFGGYVATRSAGQASTGYGRVDEIVLGARVVTPRGELVLGGRAPASAAGPRLLDLVVGSEGTLGVITEATVRVAPLPTVKRHAAWFFPTFDAATEALRTLVHSVGHGGMPDVCRLSDEDETRVNLTLAGAAGRRLLRYAALRGTAAPSLLVLVWEGTDGGEVRHRRAVAGRILSRCGGRRLPGEVARAWERTRFSGPYLRDELMDHRVLAETLETATTWDNLRSLHAAVTTAIRSALEVEGRRAIVMCHVSHVYAAGASLYYTFISTEAADPLAQWRSVKTAACDAIVGAGGTITHHHAVGTDHRAYLAAEIGPLGVGLLQAVKDQLDPAGILNPGKLIPDPPGSAPDSAPDRVRDRVRDAARAEA</sequence>
<dbReference type="PANTHER" id="PTHR46568">
    <property type="entry name" value="ALKYLDIHYDROXYACETONEPHOSPHATE SYNTHASE, PEROXISOMAL"/>
    <property type="match status" value="1"/>
</dbReference>
<feature type="compositionally biased region" description="Basic and acidic residues" evidence="5">
    <location>
        <begin position="572"/>
        <end position="588"/>
    </location>
</feature>
<dbReference type="InterPro" id="IPR004113">
    <property type="entry name" value="FAD-bd_oxidored_4_C"/>
</dbReference>
<dbReference type="PROSITE" id="PS51387">
    <property type="entry name" value="FAD_PCMH"/>
    <property type="match status" value="1"/>
</dbReference>
<organism evidence="7 8">
    <name type="scientific">Intrasporangium calvum</name>
    <dbReference type="NCBI Taxonomy" id="53358"/>
    <lineage>
        <taxon>Bacteria</taxon>
        <taxon>Bacillati</taxon>
        <taxon>Actinomycetota</taxon>
        <taxon>Actinomycetes</taxon>
        <taxon>Micrococcales</taxon>
        <taxon>Intrasporangiaceae</taxon>
        <taxon>Intrasporangium</taxon>
    </lineage>
</organism>
<dbReference type="InterPro" id="IPR016169">
    <property type="entry name" value="FAD-bd_PCMH_sub2"/>
</dbReference>
<dbReference type="InterPro" id="IPR016164">
    <property type="entry name" value="FAD-linked_Oxase-like_C"/>
</dbReference>
<evidence type="ECO:0000256" key="2">
    <source>
        <dbReference type="ARBA" id="ARBA00022630"/>
    </source>
</evidence>
<dbReference type="RefSeq" id="WP_272461497.1">
    <property type="nucleotide sequence ID" value="NZ_JAPFQL010000021.1"/>
</dbReference>
<feature type="region of interest" description="Disordered" evidence="5">
    <location>
        <begin position="556"/>
        <end position="588"/>
    </location>
</feature>
<dbReference type="Gene3D" id="3.30.300.330">
    <property type="match status" value="1"/>
</dbReference>
<evidence type="ECO:0000256" key="1">
    <source>
        <dbReference type="ARBA" id="ARBA00008000"/>
    </source>
</evidence>
<protein>
    <submittedName>
        <fullName evidence="7">FAD-binding oxidoreductase</fullName>
    </submittedName>
</protein>
<keyword evidence="3" id="KW-0274">FAD</keyword>
<dbReference type="InterPro" id="IPR016171">
    <property type="entry name" value="Vanillyl_alc_oxidase_C-sub2"/>
</dbReference>
<dbReference type="InterPro" id="IPR025650">
    <property type="entry name" value="Alkyl-DHAP_Synthase"/>
</dbReference>
<dbReference type="InterPro" id="IPR016166">
    <property type="entry name" value="FAD-bd_PCMH"/>
</dbReference>
<dbReference type="Gene3D" id="3.30.70.3450">
    <property type="match status" value="1"/>
</dbReference>
<dbReference type="Proteomes" id="UP001150259">
    <property type="component" value="Unassembled WGS sequence"/>
</dbReference>
<feature type="domain" description="FAD-binding PCMH-type" evidence="6">
    <location>
        <begin position="105"/>
        <end position="298"/>
    </location>
</feature>
<keyword evidence="8" id="KW-1185">Reference proteome</keyword>
<dbReference type="Pfam" id="PF01565">
    <property type="entry name" value="FAD_binding_4"/>
    <property type="match status" value="1"/>
</dbReference>
<evidence type="ECO:0000313" key="8">
    <source>
        <dbReference type="Proteomes" id="UP001150259"/>
    </source>
</evidence>
<comment type="caution">
    <text evidence="7">The sequence shown here is derived from an EMBL/GenBank/DDBJ whole genome shotgun (WGS) entry which is preliminary data.</text>
</comment>
<dbReference type="SUPFAM" id="SSF55103">
    <property type="entry name" value="FAD-linked oxidases, C-terminal domain"/>
    <property type="match status" value="1"/>
</dbReference>
<dbReference type="Gene3D" id="3.30.43.10">
    <property type="entry name" value="Uridine Diphospho-n-acetylenolpyruvylglucosamine Reductase, domain 2"/>
    <property type="match status" value="1"/>
</dbReference>